<evidence type="ECO:0000313" key="2">
    <source>
        <dbReference type="EMBL" id="WEX90470.1"/>
    </source>
</evidence>
<gene>
    <name evidence="2" type="ORF">PZN02_004013</name>
</gene>
<name>A0ABY8DHU8_9HYPH</name>
<evidence type="ECO:0000256" key="1">
    <source>
        <dbReference type="SAM" id="MobiDB-lite"/>
    </source>
</evidence>
<evidence type="ECO:0000313" key="3">
    <source>
        <dbReference type="Proteomes" id="UP001229355"/>
    </source>
</evidence>
<organism evidence="2 3">
    <name type="scientific">Sinorhizobium garamanticum</name>
    <dbReference type="NCBI Taxonomy" id="680247"/>
    <lineage>
        <taxon>Bacteria</taxon>
        <taxon>Pseudomonadati</taxon>
        <taxon>Pseudomonadota</taxon>
        <taxon>Alphaproteobacteria</taxon>
        <taxon>Hyphomicrobiales</taxon>
        <taxon>Rhizobiaceae</taxon>
        <taxon>Sinorhizobium/Ensifer group</taxon>
        <taxon>Sinorhizobium</taxon>
    </lineage>
</organism>
<evidence type="ECO:0008006" key="4">
    <source>
        <dbReference type="Google" id="ProtNLM"/>
    </source>
</evidence>
<feature type="compositionally biased region" description="Basic and acidic residues" evidence="1">
    <location>
        <begin position="48"/>
        <end position="73"/>
    </location>
</feature>
<reference evidence="2 3" key="1">
    <citation type="submission" date="2023-03" db="EMBL/GenBank/DDBJ databases">
        <authorList>
            <person name="Kaur S."/>
            <person name="Espinosa-Saiz D."/>
            <person name="Velazquez E."/>
            <person name="Menendez E."/>
            <person name="diCenzo G.C."/>
        </authorList>
    </citation>
    <scope>NUCLEOTIDE SEQUENCE [LARGE SCALE GENOMIC DNA]</scope>
    <source>
        <strain evidence="2 3">LMG 24692</strain>
    </source>
</reference>
<dbReference type="EMBL" id="CP120374">
    <property type="protein sequence ID" value="WEX90470.1"/>
    <property type="molecule type" value="Genomic_DNA"/>
</dbReference>
<sequence>MGMFRITLQKMLILIRLVIVVSLAGYSLPTASAAMHGAWSDLELSQSSDHHEVASGDHMHGDRDQSSPDDAEKLAKTDCCQGFCVSMAIVADADAVGGPRVASIREFVDDAQATGELPPLHRPPNI</sequence>
<protein>
    <recommendedName>
        <fullName evidence="4">DUF2946 domain-containing protein</fullName>
    </recommendedName>
</protein>
<feature type="region of interest" description="Disordered" evidence="1">
    <location>
        <begin position="46"/>
        <end position="73"/>
    </location>
</feature>
<proteinExistence type="predicted"/>
<dbReference type="Proteomes" id="UP001229355">
    <property type="component" value="Chromosome 2"/>
</dbReference>
<dbReference type="RefSeq" id="WP_280662434.1">
    <property type="nucleotide sequence ID" value="NZ_CP120374.1"/>
</dbReference>
<accession>A0ABY8DHU8</accession>
<keyword evidence="3" id="KW-1185">Reference proteome</keyword>